<dbReference type="PANTHER" id="PTHR42905:SF16">
    <property type="entry name" value="CARBOXYPHOSPHONOENOLPYRUVATE PHOSPHONOMUTASE-LIKE PROTEIN (AFU_ORTHOLOGUE AFUA_5G07230)"/>
    <property type="match status" value="1"/>
</dbReference>
<organism evidence="1 2">
    <name type="scientific">Actinomadura parmotrematis</name>
    <dbReference type="NCBI Taxonomy" id="2864039"/>
    <lineage>
        <taxon>Bacteria</taxon>
        <taxon>Bacillati</taxon>
        <taxon>Actinomycetota</taxon>
        <taxon>Actinomycetes</taxon>
        <taxon>Streptosporangiales</taxon>
        <taxon>Thermomonosporaceae</taxon>
        <taxon>Actinomadura</taxon>
    </lineage>
</organism>
<keyword evidence="2" id="KW-1185">Reference proteome</keyword>
<dbReference type="Proteomes" id="UP000774570">
    <property type="component" value="Unassembled WGS sequence"/>
</dbReference>
<dbReference type="SUPFAM" id="SSF51621">
    <property type="entry name" value="Phosphoenolpyruvate/pyruvate domain"/>
    <property type="match status" value="1"/>
</dbReference>
<dbReference type="GO" id="GO:0016829">
    <property type="term" value="F:lyase activity"/>
    <property type="evidence" value="ECO:0007669"/>
    <property type="project" value="UniProtKB-KW"/>
</dbReference>
<dbReference type="PANTHER" id="PTHR42905">
    <property type="entry name" value="PHOSPHOENOLPYRUVATE CARBOXYLASE"/>
    <property type="match status" value="1"/>
</dbReference>
<dbReference type="Pfam" id="PF13714">
    <property type="entry name" value="PEP_mutase"/>
    <property type="match status" value="1"/>
</dbReference>
<dbReference type="InterPro" id="IPR040442">
    <property type="entry name" value="Pyrv_kinase-like_dom_sf"/>
</dbReference>
<reference evidence="1 2" key="1">
    <citation type="submission" date="2021-07" db="EMBL/GenBank/DDBJ databases">
        <title>Actinomadura sp. PM05-2 isolated from lichen.</title>
        <authorList>
            <person name="Somphong A."/>
            <person name="Phongsopitanun W."/>
            <person name="Tanasupawat S."/>
            <person name="Peongsungnone V."/>
        </authorList>
    </citation>
    <scope>NUCLEOTIDE SEQUENCE [LARGE SCALE GENOMIC DNA]</scope>
    <source>
        <strain evidence="1 2">PM05-2</strain>
    </source>
</reference>
<proteinExistence type="predicted"/>
<name>A0ABS7FZ35_9ACTN</name>
<evidence type="ECO:0000313" key="1">
    <source>
        <dbReference type="EMBL" id="MBW8485702.1"/>
    </source>
</evidence>
<dbReference type="CDD" id="cd00377">
    <property type="entry name" value="ICL_PEPM"/>
    <property type="match status" value="1"/>
</dbReference>
<protein>
    <submittedName>
        <fullName evidence="1">Isocitrate lyase/phosphoenolpyruvate mutase family protein</fullName>
    </submittedName>
</protein>
<dbReference type="RefSeq" id="WP_220168946.1">
    <property type="nucleotide sequence ID" value="NZ_JAIBOA010000018.1"/>
</dbReference>
<dbReference type="InterPro" id="IPR039556">
    <property type="entry name" value="ICL/PEPM"/>
</dbReference>
<dbReference type="InterPro" id="IPR015813">
    <property type="entry name" value="Pyrv/PenolPyrv_kinase-like_dom"/>
</dbReference>
<dbReference type="EMBL" id="JAIBOA010000018">
    <property type="protein sequence ID" value="MBW8485702.1"/>
    <property type="molecule type" value="Genomic_DNA"/>
</dbReference>
<dbReference type="Gene3D" id="3.20.20.60">
    <property type="entry name" value="Phosphoenolpyruvate-binding domains"/>
    <property type="match status" value="1"/>
</dbReference>
<keyword evidence="1" id="KW-0456">Lyase</keyword>
<evidence type="ECO:0000313" key="2">
    <source>
        <dbReference type="Proteomes" id="UP000774570"/>
    </source>
</evidence>
<gene>
    <name evidence="1" type="ORF">K1Y72_25200</name>
</gene>
<sequence length="259" mass="26461">MTGTFHALHRAAEPLLLPNAWDHASALALARAGFAAVGTTSLGVAAAAGKPDAGGATLDETLRLAAVASRLRCPLTVDIEAGLGATPQAVADVAARLADLGVAGVNLEDGRPDGTLTPVADRTATIAAVKARVPDLFVNARTDTYWLRLDDPLAETLTRATAYTDAGADGFFAPGITDPDDIRALTAHSTVPVNVLYQPGMSLPALGELGVRRVSLGSLLFRAALDATLTTALAVAADRPVASGLPSYADVATLIDPPR</sequence>
<accession>A0ABS7FZ35</accession>
<comment type="caution">
    <text evidence="1">The sequence shown here is derived from an EMBL/GenBank/DDBJ whole genome shotgun (WGS) entry which is preliminary data.</text>
</comment>